<dbReference type="Proteomes" id="UP001597389">
    <property type="component" value="Unassembled WGS sequence"/>
</dbReference>
<evidence type="ECO:0000256" key="1">
    <source>
        <dbReference type="SAM" id="Phobius"/>
    </source>
</evidence>
<reference evidence="3" key="1">
    <citation type="journal article" date="2019" name="Int. J. Syst. Evol. Microbiol.">
        <title>The Global Catalogue of Microorganisms (GCM) 10K type strain sequencing project: providing services to taxonomists for standard genome sequencing and annotation.</title>
        <authorList>
            <consortium name="The Broad Institute Genomics Platform"/>
            <consortium name="The Broad Institute Genome Sequencing Center for Infectious Disease"/>
            <person name="Wu L."/>
            <person name="Ma J."/>
        </authorList>
    </citation>
    <scope>NUCLEOTIDE SEQUENCE [LARGE SCALE GENOMIC DNA]</scope>
    <source>
        <strain evidence="3">CCUG 57942</strain>
    </source>
</reference>
<proteinExistence type="predicted"/>
<gene>
    <name evidence="2" type="ORF">ACFSW8_05240</name>
</gene>
<feature type="transmembrane region" description="Helical" evidence="1">
    <location>
        <begin position="36"/>
        <end position="56"/>
    </location>
</feature>
<comment type="caution">
    <text evidence="2">The sequence shown here is derived from an EMBL/GenBank/DDBJ whole genome shotgun (WGS) entry which is preliminary data.</text>
</comment>
<feature type="transmembrane region" description="Helical" evidence="1">
    <location>
        <begin position="136"/>
        <end position="156"/>
    </location>
</feature>
<feature type="transmembrane region" description="Helical" evidence="1">
    <location>
        <begin position="105"/>
        <end position="124"/>
    </location>
</feature>
<keyword evidence="1" id="KW-0812">Transmembrane</keyword>
<keyword evidence="3" id="KW-1185">Reference proteome</keyword>
<protein>
    <submittedName>
        <fullName evidence="2">Uncharacterized protein</fullName>
    </submittedName>
</protein>
<sequence length="167" mass="18857">MNWIATLWGILGVTALIGTAIHRLYLKAEVALSGDYALTTTHWVVMIAFSLFMLVAEGYRGFQKKFSPRTAARTHFLYNNTTPKRLILAPFFCMGYFDANKKTRIISISLTLGIILLILLMRLIPQPWRGVLDVGVVLGLSYGLISYFCFLIKVFTKKDHGHSPEMP</sequence>
<name>A0ABW4Z8I6_9BACT</name>
<evidence type="ECO:0000313" key="2">
    <source>
        <dbReference type="EMBL" id="MFD2158295.1"/>
    </source>
</evidence>
<dbReference type="RefSeq" id="WP_377090482.1">
    <property type="nucleotide sequence ID" value="NZ_JBHSJL010000014.1"/>
</dbReference>
<evidence type="ECO:0000313" key="3">
    <source>
        <dbReference type="Proteomes" id="UP001597389"/>
    </source>
</evidence>
<keyword evidence="1" id="KW-0472">Membrane</keyword>
<organism evidence="2 3">
    <name type="scientific">Rubritalea tangerina</name>
    <dbReference type="NCBI Taxonomy" id="430798"/>
    <lineage>
        <taxon>Bacteria</taxon>
        <taxon>Pseudomonadati</taxon>
        <taxon>Verrucomicrobiota</taxon>
        <taxon>Verrucomicrobiia</taxon>
        <taxon>Verrucomicrobiales</taxon>
        <taxon>Rubritaleaceae</taxon>
        <taxon>Rubritalea</taxon>
    </lineage>
</organism>
<dbReference type="EMBL" id="JBHUJB010000021">
    <property type="protein sequence ID" value="MFD2158295.1"/>
    <property type="molecule type" value="Genomic_DNA"/>
</dbReference>
<accession>A0ABW4Z8I6</accession>
<keyword evidence="1" id="KW-1133">Transmembrane helix</keyword>